<dbReference type="Proteomes" id="UP001156196">
    <property type="component" value="Chromosome"/>
</dbReference>
<dbReference type="GO" id="GO:0016874">
    <property type="term" value="F:ligase activity"/>
    <property type="evidence" value="ECO:0007669"/>
    <property type="project" value="UniProtKB-KW"/>
</dbReference>
<dbReference type="Gene3D" id="3.90.1140.10">
    <property type="entry name" value="Cyclic phosphodiesterase"/>
    <property type="match status" value="1"/>
</dbReference>
<sequence>MAPHANYLIEYRFQGSSKHDIRKMILRLTNKFHLHYAQPKRPVPHITLAGGFTANNEKQLVKDFASHCAATPLCRFTVNGFGYFHNPRVVFIDINPSDKLKQFRWDLAQRLQRYCNLKSYDYQEDFAFHATLALHLGASDFAKVRRYIDSQPKPKYKHYMIRATLLKNGKILCEYDFLQRRLLNRSEALDGRLLSRTFQLLDDFFKGNYDPNVKLKPQDSIPEQRINVQKEESHSIVQTIFSFIRSTLGKP</sequence>
<keyword evidence="2" id="KW-1185">Reference proteome</keyword>
<reference evidence="1" key="1">
    <citation type="submission" date="2022-10" db="EMBL/GenBank/DDBJ databases">
        <title>Complete genome of Methanoculleus submarinus DSM 15122.</title>
        <authorList>
            <person name="Chen S.-C."/>
            <person name="Lai S.-J."/>
            <person name="You Y.-T."/>
        </authorList>
    </citation>
    <scope>NUCLEOTIDE SEQUENCE</scope>
    <source>
        <strain evidence="1">DSM 15122</strain>
    </source>
</reference>
<name>A0AAX3EBX2_9EURY</name>
<dbReference type="SUPFAM" id="SSF55144">
    <property type="entry name" value="LigT-like"/>
    <property type="match status" value="1"/>
</dbReference>
<organism evidence="1 2">
    <name type="scientific">Methanoculleus submarinus</name>
    <dbReference type="NCBI Taxonomy" id="204050"/>
    <lineage>
        <taxon>Archaea</taxon>
        <taxon>Methanobacteriati</taxon>
        <taxon>Methanobacteriota</taxon>
        <taxon>Stenosarchaea group</taxon>
        <taxon>Methanomicrobia</taxon>
        <taxon>Methanomicrobiales</taxon>
        <taxon>Methanomicrobiaceae</taxon>
        <taxon>Methanoculleus</taxon>
    </lineage>
</organism>
<dbReference type="RefSeq" id="WP_011845094.1">
    <property type="nucleotide sequence ID" value="NZ_CP109831.1"/>
</dbReference>
<dbReference type="GeneID" id="31759196"/>
<dbReference type="KEGG" id="msum:OH143_05600"/>
<accession>A0AAX3EBX2</accession>
<dbReference type="InterPro" id="IPR009097">
    <property type="entry name" value="Cyclic_Pdiesterase"/>
</dbReference>
<dbReference type="AlphaFoldDB" id="A0AAX3EBX2"/>
<protein>
    <submittedName>
        <fullName evidence="1">2'-5' RNA ligase family protein</fullName>
    </submittedName>
</protein>
<gene>
    <name evidence="1" type="ORF">OH143_05600</name>
</gene>
<proteinExistence type="predicted"/>
<evidence type="ECO:0000313" key="2">
    <source>
        <dbReference type="Proteomes" id="UP001156196"/>
    </source>
</evidence>
<dbReference type="EMBL" id="CP109831">
    <property type="protein sequence ID" value="UYU19565.1"/>
    <property type="molecule type" value="Genomic_DNA"/>
</dbReference>
<evidence type="ECO:0000313" key="1">
    <source>
        <dbReference type="EMBL" id="UYU19565.1"/>
    </source>
</evidence>
<keyword evidence="1" id="KW-0436">Ligase</keyword>
<dbReference type="Pfam" id="PF13563">
    <property type="entry name" value="2_5_RNA_ligase2"/>
    <property type="match status" value="1"/>
</dbReference>